<dbReference type="Proteomes" id="UP000682733">
    <property type="component" value="Unassembled WGS sequence"/>
</dbReference>
<feature type="non-terminal residue" evidence="3">
    <location>
        <position position="1"/>
    </location>
</feature>
<dbReference type="EMBL" id="CAJOBA010091424">
    <property type="protein sequence ID" value="CAF4486212.1"/>
    <property type="molecule type" value="Genomic_DNA"/>
</dbReference>
<dbReference type="InterPro" id="IPR052060">
    <property type="entry name" value="Bromo_WD_repeat"/>
</dbReference>
<dbReference type="PANTHER" id="PTHR16266">
    <property type="entry name" value="WD REPEAT DOMAIN 9"/>
    <property type="match status" value="1"/>
</dbReference>
<reference evidence="3" key="1">
    <citation type="submission" date="2021-02" db="EMBL/GenBank/DDBJ databases">
        <authorList>
            <person name="Nowell W R."/>
        </authorList>
    </citation>
    <scope>NUCLEOTIDE SEQUENCE</scope>
</reference>
<gene>
    <name evidence="2" type="ORF">OVA965_LOCUS44518</name>
    <name evidence="3" type="ORF">TMI583_LOCUS47364</name>
</gene>
<feature type="non-terminal residue" evidence="3">
    <location>
        <position position="222"/>
    </location>
</feature>
<name>A0A8S2XCC9_9BILA</name>
<dbReference type="GO" id="GO:0006357">
    <property type="term" value="P:regulation of transcription by RNA polymerase II"/>
    <property type="evidence" value="ECO:0007669"/>
    <property type="project" value="TreeGrafter"/>
</dbReference>
<dbReference type="PANTHER" id="PTHR16266:SF17">
    <property type="entry name" value="BRWD3"/>
    <property type="match status" value="1"/>
</dbReference>
<dbReference type="GO" id="GO:0007010">
    <property type="term" value="P:cytoskeleton organization"/>
    <property type="evidence" value="ECO:0007669"/>
    <property type="project" value="TreeGrafter"/>
</dbReference>
<evidence type="ECO:0000313" key="4">
    <source>
        <dbReference type="Proteomes" id="UP000682733"/>
    </source>
</evidence>
<comment type="caution">
    <text evidence="3">The sequence shown here is derived from an EMBL/GenBank/DDBJ whole genome shotgun (WGS) entry which is preliminary data.</text>
</comment>
<feature type="compositionally biased region" description="Basic residues" evidence="1">
    <location>
        <begin position="131"/>
        <end position="147"/>
    </location>
</feature>
<feature type="compositionally biased region" description="Basic and acidic residues" evidence="1">
    <location>
        <begin position="148"/>
        <end position="160"/>
    </location>
</feature>
<evidence type="ECO:0000313" key="2">
    <source>
        <dbReference type="EMBL" id="CAF1645382.1"/>
    </source>
</evidence>
<dbReference type="GO" id="GO:0005634">
    <property type="term" value="C:nucleus"/>
    <property type="evidence" value="ECO:0007669"/>
    <property type="project" value="TreeGrafter"/>
</dbReference>
<protein>
    <submittedName>
        <fullName evidence="3">Uncharacterized protein</fullName>
    </submittedName>
</protein>
<feature type="compositionally biased region" description="Acidic residues" evidence="1">
    <location>
        <begin position="62"/>
        <end position="77"/>
    </location>
</feature>
<organism evidence="3 4">
    <name type="scientific">Didymodactylos carnosus</name>
    <dbReference type="NCBI Taxonomy" id="1234261"/>
    <lineage>
        <taxon>Eukaryota</taxon>
        <taxon>Metazoa</taxon>
        <taxon>Spiralia</taxon>
        <taxon>Gnathifera</taxon>
        <taxon>Rotifera</taxon>
        <taxon>Eurotatoria</taxon>
        <taxon>Bdelloidea</taxon>
        <taxon>Philodinida</taxon>
        <taxon>Philodinidae</taxon>
        <taxon>Didymodactylos</taxon>
    </lineage>
</organism>
<dbReference type="EMBL" id="CAJNOK010063943">
    <property type="protein sequence ID" value="CAF1645382.1"/>
    <property type="molecule type" value="Genomic_DNA"/>
</dbReference>
<dbReference type="AlphaFoldDB" id="A0A8S2XCC9"/>
<dbReference type="Proteomes" id="UP000677228">
    <property type="component" value="Unassembled WGS sequence"/>
</dbReference>
<evidence type="ECO:0000256" key="1">
    <source>
        <dbReference type="SAM" id="MobiDB-lite"/>
    </source>
</evidence>
<feature type="compositionally biased region" description="Basic residues" evidence="1">
    <location>
        <begin position="89"/>
        <end position="98"/>
    </location>
</feature>
<feature type="compositionally biased region" description="Acidic residues" evidence="1">
    <location>
        <begin position="101"/>
        <end position="111"/>
    </location>
</feature>
<feature type="region of interest" description="Disordered" evidence="1">
    <location>
        <begin position="39"/>
        <end position="166"/>
    </location>
</feature>
<accession>A0A8S2XCC9</accession>
<feature type="compositionally biased region" description="Basic and acidic residues" evidence="1">
    <location>
        <begin position="112"/>
        <end position="130"/>
    </location>
</feature>
<evidence type="ECO:0000313" key="3">
    <source>
        <dbReference type="EMBL" id="CAF4486212.1"/>
    </source>
</evidence>
<dbReference type="GO" id="GO:0008360">
    <property type="term" value="P:regulation of cell shape"/>
    <property type="evidence" value="ECO:0007669"/>
    <property type="project" value="TreeGrafter"/>
</dbReference>
<sequence length="222" mass="26257">KRTTRNFVRLRQEELMKKVPHNEIVAINRLTTRALYDSDKDDKTDVSDEQYIPNSTTNIGEISDDDSVSTVSTDDDLASVPNRISTRGSQKRLQRHRTLAVEDDEEEDNEEERQHEHHNHSADEKAEHIKQTHRRRHKLKRKKKRREQCKQRKEELEKSSVDLNNTDTSRFIPPEWLSNTRPKRAPYVPQVGDIVMYFLQGHELYVNDVKDKNIYEIDDQTL</sequence>
<proteinExistence type="predicted"/>